<gene>
    <name evidence="2" type="ORF">COT59_00245</name>
</gene>
<organism evidence="2 3">
    <name type="scientific">Candidatus Nealsonbacteria bacterium CG09_land_8_20_14_0_10_42_14</name>
    <dbReference type="NCBI Taxonomy" id="1974707"/>
    <lineage>
        <taxon>Bacteria</taxon>
        <taxon>Candidatus Nealsoniibacteriota</taxon>
    </lineage>
</organism>
<dbReference type="PROSITE" id="PS50943">
    <property type="entry name" value="HTH_CROC1"/>
    <property type="match status" value="1"/>
</dbReference>
<sequence>MNKRKINKIQKAVDFQGYLAEKLKNPKFKKYYDEYDKQLEIAYQILKLRKQKHMSQIELAKKIGTRQSDIARMETGQQNFTTETLQKIASAFKRDLKVEFVNR</sequence>
<protein>
    <submittedName>
        <fullName evidence="2">Transcriptional regulator</fullName>
    </submittedName>
</protein>
<accession>A0A2H0WXZ9</accession>
<dbReference type="Pfam" id="PF01381">
    <property type="entry name" value="HTH_3"/>
    <property type="match status" value="1"/>
</dbReference>
<dbReference type="SMART" id="SM00530">
    <property type="entry name" value="HTH_XRE"/>
    <property type="match status" value="1"/>
</dbReference>
<evidence type="ECO:0000313" key="3">
    <source>
        <dbReference type="Proteomes" id="UP000229675"/>
    </source>
</evidence>
<dbReference type="GO" id="GO:0003677">
    <property type="term" value="F:DNA binding"/>
    <property type="evidence" value="ECO:0007669"/>
    <property type="project" value="InterPro"/>
</dbReference>
<dbReference type="InterPro" id="IPR010982">
    <property type="entry name" value="Lambda_DNA-bd_dom_sf"/>
</dbReference>
<evidence type="ECO:0000313" key="2">
    <source>
        <dbReference type="EMBL" id="PIS17522.1"/>
    </source>
</evidence>
<dbReference type="InterPro" id="IPR001387">
    <property type="entry name" value="Cro/C1-type_HTH"/>
</dbReference>
<feature type="domain" description="HTH cro/C1-type" evidence="1">
    <location>
        <begin position="45"/>
        <end position="100"/>
    </location>
</feature>
<dbReference type="Gene3D" id="1.10.260.40">
    <property type="entry name" value="lambda repressor-like DNA-binding domains"/>
    <property type="match status" value="1"/>
</dbReference>
<dbReference type="CDD" id="cd00093">
    <property type="entry name" value="HTH_XRE"/>
    <property type="match status" value="1"/>
</dbReference>
<comment type="caution">
    <text evidence="2">The sequence shown here is derived from an EMBL/GenBank/DDBJ whole genome shotgun (WGS) entry which is preliminary data.</text>
</comment>
<proteinExistence type="predicted"/>
<evidence type="ECO:0000259" key="1">
    <source>
        <dbReference type="PROSITE" id="PS50943"/>
    </source>
</evidence>
<name>A0A2H0WXZ9_9BACT</name>
<dbReference type="Proteomes" id="UP000229675">
    <property type="component" value="Unassembled WGS sequence"/>
</dbReference>
<dbReference type="EMBL" id="PEZD01000006">
    <property type="protein sequence ID" value="PIS17522.1"/>
    <property type="molecule type" value="Genomic_DNA"/>
</dbReference>
<dbReference type="AlphaFoldDB" id="A0A2H0WXZ9"/>
<dbReference type="SUPFAM" id="SSF47413">
    <property type="entry name" value="lambda repressor-like DNA-binding domains"/>
    <property type="match status" value="1"/>
</dbReference>
<reference evidence="3" key="1">
    <citation type="submission" date="2017-09" db="EMBL/GenBank/DDBJ databases">
        <title>Depth-based differentiation of microbial function through sediment-hosted aquifers and enrichment of novel symbionts in the deep terrestrial subsurface.</title>
        <authorList>
            <person name="Probst A.J."/>
            <person name="Ladd B."/>
            <person name="Jarett J.K."/>
            <person name="Geller-Mcgrath D.E."/>
            <person name="Sieber C.M.K."/>
            <person name="Emerson J.B."/>
            <person name="Anantharaman K."/>
            <person name="Thomas B.C."/>
            <person name="Malmstrom R."/>
            <person name="Stieglmeier M."/>
            <person name="Klingl A."/>
            <person name="Woyke T."/>
            <person name="Ryan C.M."/>
            <person name="Banfield J.F."/>
        </authorList>
    </citation>
    <scope>NUCLEOTIDE SEQUENCE [LARGE SCALE GENOMIC DNA]</scope>
</reference>